<dbReference type="Pfam" id="PF00126">
    <property type="entry name" value="HTH_1"/>
    <property type="match status" value="1"/>
</dbReference>
<keyword evidence="4" id="KW-0804">Transcription</keyword>
<dbReference type="EMBL" id="NEVQ01000020">
    <property type="protein sequence ID" value="OZI52947.1"/>
    <property type="molecule type" value="Genomic_DNA"/>
</dbReference>
<accession>A0A261TUN7</accession>
<evidence type="ECO:0000256" key="3">
    <source>
        <dbReference type="ARBA" id="ARBA00023125"/>
    </source>
</evidence>
<sequence>MAVEHFHGLSAFVRSVEAGSFTGAARLLGTTPSAVSKSIARLEQRLGVRLFQRSTRAFVLTGDGQAYYERVAPLVRGLEEAGAELKTPNTAVGTLRVSMPVDLGRLLLEPITSRLMPHHPALALDVSLSDRYVDLIREGFDLALRVGTMMDSGLHARKLIDLPLVLVASPQYLARHGEPQTVADLAAHRHVRYRLDGQVLPIMLAKGERVPIDGMFDADSGQAMRIAAVNGQGIAQILKTTVQDDLDSGRLCLVLTHLPLMPVPLQVVHGFGRHLPIRAKIFIDFIASHLAPLATSTRAKSRRPGR</sequence>
<organism evidence="6 7">
    <name type="scientific">Bordetella genomosp. 4</name>
    <dbReference type="NCBI Taxonomy" id="463044"/>
    <lineage>
        <taxon>Bacteria</taxon>
        <taxon>Pseudomonadati</taxon>
        <taxon>Pseudomonadota</taxon>
        <taxon>Betaproteobacteria</taxon>
        <taxon>Burkholderiales</taxon>
        <taxon>Alcaligenaceae</taxon>
        <taxon>Bordetella</taxon>
    </lineage>
</organism>
<evidence type="ECO:0000313" key="7">
    <source>
        <dbReference type="Proteomes" id="UP000216885"/>
    </source>
</evidence>
<gene>
    <name evidence="6" type="ORF">CAL20_20005</name>
</gene>
<proteinExistence type="inferred from homology"/>
<comment type="similarity">
    <text evidence="1">Belongs to the LysR transcriptional regulatory family.</text>
</comment>
<dbReference type="PRINTS" id="PR00039">
    <property type="entry name" value="HTHLYSR"/>
</dbReference>
<dbReference type="GO" id="GO:0003700">
    <property type="term" value="F:DNA-binding transcription factor activity"/>
    <property type="evidence" value="ECO:0007669"/>
    <property type="project" value="InterPro"/>
</dbReference>
<name>A0A261TUN7_9BORD</name>
<dbReference type="OrthoDB" id="9110639at2"/>
<feature type="domain" description="HTH lysR-type" evidence="5">
    <location>
        <begin position="9"/>
        <end position="61"/>
    </location>
</feature>
<dbReference type="Pfam" id="PF03466">
    <property type="entry name" value="LysR_substrate"/>
    <property type="match status" value="1"/>
</dbReference>
<evidence type="ECO:0000259" key="5">
    <source>
        <dbReference type="PROSITE" id="PS50931"/>
    </source>
</evidence>
<dbReference type="SUPFAM" id="SSF53850">
    <property type="entry name" value="Periplasmic binding protein-like II"/>
    <property type="match status" value="1"/>
</dbReference>
<dbReference type="PROSITE" id="PS50931">
    <property type="entry name" value="HTH_LYSR"/>
    <property type="match status" value="1"/>
</dbReference>
<dbReference type="Gene3D" id="1.10.10.10">
    <property type="entry name" value="Winged helix-like DNA-binding domain superfamily/Winged helix DNA-binding domain"/>
    <property type="match status" value="1"/>
</dbReference>
<keyword evidence="2" id="KW-0805">Transcription regulation</keyword>
<dbReference type="FunFam" id="1.10.10.10:FF:000001">
    <property type="entry name" value="LysR family transcriptional regulator"/>
    <property type="match status" value="1"/>
</dbReference>
<dbReference type="Proteomes" id="UP000216885">
    <property type="component" value="Unassembled WGS sequence"/>
</dbReference>
<reference evidence="6 7" key="1">
    <citation type="submission" date="2017-05" db="EMBL/GenBank/DDBJ databases">
        <title>Complete and WGS of Bordetella genogroups.</title>
        <authorList>
            <person name="Spilker T."/>
            <person name="LiPuma J."/>
        </authorList>
    </citation>
    <scope>NUCLEOTIDE SEQUENCE [LARGE SCALE GENOMIC DNA]</scope>
    <source>
        <strain evidence="6 7">AU9919</strain>
    </source>
</reference>
<keyword evidence="3" id="KW-0238">DNA-binding</keyword>
<keyword evidence="7" id="KW-1185">Reference proteome</keyword>
<dbReference type="AlphaFoldDB" id="A0A261TUN7"/>
<evidence type="ECO:0000256" key="1">
    <source>
        <dbReference type="ARBA" id="ARBA00009437"/>
    </source>
</evidence>
<dbReference type="RefSeq" id="WP_094822823.1">
    <property type="nucleotide sequence ID" value="NZ_NEVO01000014.1"/>
</dbReference>
<dbReference type="PANTHER" id="PTHR30537:SF5">
    <property type="entry name" value="HTH-TYPE TRANSCRIPTIONAL ACTIVATOR TTDR-RELATED"/>
    <property type="match status" value="1"/>
</dbReference>
<dbReference type="PANTHER" id="PTHR30537">
    <property type="entry name" value="HTH-TYPE TRANSCRIPTIONAL REGULATOR"/>
    <property type="match status" value="1"/>
</dbReference>
<comment type="caution">
    <text evidence="6">The sequence shown here is derived from an EMBL/GenBank/DDBJ whole genome shotgun (WGS) entry which is preliminary data.</text>
</comment>
<dbReference type="Gene3D" id="3.40.190.290">
    <property type="match status" value="1"/>
</dbReference>
<evidence type="ECO:0000256" key="4">
    <source>
        <dbReference type="ARBA" id="ARBA00023163"/>
    </source>
</evidence>
<evidence type="ECO:0000256" key="2">
    <source>
        <dbReference type="ARBA" id="ARBA00023015"/>
    </source>
</evidence>
<dbReference type="InterPro" id="IPR036390">
    <property type="entry name" value="WH_DNA-bd_sf"/>
</dbReference>
<dbReference type="InterPro" id="IPR036388">
    <property type="entry name" value="WH-like_DNA-bd_sf"/>
</dbReference>
<dbReference type="GO" id="GO:0003677">
    <property type="term" value="F:DNA binding"/>
    <property type="evidence" value="ECO:0007669"/>
    <property type="project" value="UniProtKB-KW"/>
</dbReference>
<dbReference type="InterPro" id="IPR005119">
    <property type="entry name" value="LysR_subst-bd"/>
</dbReference>
<dbReference type="InterPro" id="IPR058163">
    <property type="entry name" value="LysR-type_TF_proteobact-type"/>
</dbReference>
<dbReference type="SUPFAM" id="SSF46785">
    <property type="entry name" value="Winged helix' DNA-binding domain"/>
    <property type="match status" value="1"/>
</dbReference>
<protein>
    <submittedName>
        <fullName evidence="6">LysR family transcriptional regulator</fullName>
    </submittedName>
</protein>
<dbReference type="InterPro" id="IPR000847">
    <property type="entry name" value="LysR_HTH_N"/>
</dbReference>
<evidence type="ECO:0000313" key="6">
    <source>
        <dbReference type="EMBL" id="OZI52947.1"/>
    </source>
</evidence>
<dbReference type="CDD" id="cd08422">
    <property type="entry name" value="PBP2_CrgA_like"/>
    <property type="match status" value="1"/>
</dbReference>